<keyword evidence="2" id="KW-1185">Reference proteome</keyword>
<gene>
    <name evidence="1" type="ORF">HMPREF0623_0044</name>
</gene>
<sequence>MPKVSKQKTIREVKLPHESFLLWCFGSIEIKTPKQLFKDLFILEKDFLVFLNLFLDWNRV</sequence>
<protein>
    <submittedName>
        <fullName evidence="1">Uncharacterized protein</fullName>
    </submittedName>
</protein>
<organism evidence="1 2">
    <name type="scientific">Pediococcus acidilactici DSM 20284</name>
    <dbReference type="NCBI Taxonomy" id="862514"/>
    <lineage>
        <taxon>Bacteria</taxon>
        <taxon>Bacillati</taxon>
        <taxon>Bacillota</taxon>
        <taxon>Bacilli</taxon>
        <taxon>Lactobacillales</taxon>
        <taxon>Lactobacillaceae</taxon>
        <taxon>Pediococcus</taxon>
        <taxon>Pediococcus acidilactici group</taxon>
    </lineage>
</organism>
<name>E0NEI2_PEDAC</name>
<dbReference type="HOGENOM" id="CLU_2937516_0_0_9"/>
<evidence type="ECO:0000313" key="2">
    <source>
        <dbReference type="Proteomes" id="UP000004470"/>
    </source>
</evidence>
<reference evidence="1" key="1">
    <citation type="submission" date="2010-07" db="EMBL/GenBank/DDBJ databases">
        <authorList>
            <person name="Muzny D."/>
            <person name="Qin X."/>
            <person name="Deng J."/>
            <person name="Jiang H."/>
            <person name="Liu Y."/>
            <person name="Qu J."/>
            <person name="Song X.-Z."/>
            <person name="Zhang L."/>
            <person name="Thornton R."/>
            <person name="Coyle M."/>
            <person name="Francisco L."/>
            <person name="Jackson L."/>
            <person name="Javaid M."/>
            <person name="Korchina V."/>
            <person name="Kovar C."/>
            <person name="Mata R."/>
            <person name="Mathew T."/>
            <person name="Ngo R."/>
            <person name="Nguyen L."/>
            <person name="Nguyen N."/>
            <person name="Okwuonu G."/>
            <person name="Ongeri F."/>
            <person name="Pham C."/>
            <person name="Simmons D."/>
            <person name="Wilczek-Boney K."/>
            <person name="Hale W."/>
            <person name="Jakkamsetti A."/>
            <person name="Pham P."/>
            <person name="Ruth R."/>
            <person name="San Lucas F."/>
            <person name="Warren J."/>
            <person name="Zhang J."/>
            <person name="Zhao Z."/>
            <person name="Zhou C."/>
            <person name="Zhu D."/>
            <person name="Lee S."/>
            <person name="Bess C."/>
            <person name="Blankenburg K."/>
            <person name="Forbes L."/>
            <person name="Fu Q."/>
            <person name="Gubbala S."/>
            <person name="Hirani K."/>
            <person name="Jayaseelan J.C."/>
            <person name="Lara F."/>
            <person name="Munidasa M."/>
            <person name="Palculict T."/>
            <person name="Patil S."/>
            <person name="Pu L.-L."/>
            <person name="Saada N."/>
            <person name="Tang L."/>
            <person name="Weissenberger G."/>
            <person name="Zhu Y."/>
            <person name="Hemphill L."/>
            <person name="Shang Y."/>
            <person name="Youmans B."/>
            <person name="Ayvaz T."/>
            <person name="Ross M."/>
            <person name="Santibanez J."/>
            <person name="Aqrawi P."/>
            <person name="Gross S."/>
            <person name="Joshi V."/>
            <person name="Fowler G."/>
            <person name="Nazareth L."/>
            <person name="Reid J."/>
            <person name="Worley K."/>
            <person name="Petrosino J."/>
            <person name="Highlander S."/>
            <person name="Gibbs R."/>
        </authorList>
    </citation>
    <scope>NUCLEOTIDE SEQUENCE [LARGE SCALE GENOMIC DNA]</scope>
    <source>
        <strain evidence="1">DSM 20284</strain>
    </source>
</reference>
<comment type="caution">
    <text evidence="1">The sequence shown here is derived from an EMBL/GenBank/DDBJ whole genome shotgun (WGS) entry which is preliminary data.</text>
</comment>
<dbReference type="AlphaFoldDB" id="E0NEI2"/>
<dbReference type="Proteomes" id="UP000004470">
    <property type="component" value="Unassembled WGS sequence"/>
</dbReference>
<accession>E0NEI2</accession>
<proteinExistence type="predicted"/>
<dbReference type="EMBL" id="AEEG01000002">
    <property type="protein sequence ID" value="EFL95993.1"/>
    <property type="molecule type" value="Genomic_DNA"/>
</dbReference>
<evidence type="ECO:0000313" key="1">
    <source>
        <dbReference type="EMBL" id="EFL95993.1"/>
    </source>
</evidence>